<dbReference type="Pfam" id="PF00620">
    <property type="entry name" value="RhoGAP"/>
    <property type="match status" value="1"/>
</dbReference>
<dbReference type="SUPFAM" id="SSF48350">
    <property type="entry name" value="GTPase activation domain, GAP"/>
    <property type="match status" value="1"/>
</dbReference>
<keyword evidence="1" id="KW-0343">GTPase activation</keyword>
<name>A0A9D4GHZ2_DREPO</name>
<dbReference type="EMBL" id="JAIWYP010000006">
    <property type="protein sequence ID" value="KAH3815415.1"/>
    <property type="molecule type" value="Genomic_DNA"/>
</dbReference>
<dbReference type="InterPro" id="IPR000198">
    <property type="entry name" value="RhoGAP_dom"/>
</dbReference>
<dbReference type="GO" id="GO:0005096">
    <property type="term" value="F:GTPase activator activity"/>
    <property type="evidence" value="ECO:0007669"/>
    <property type="project" value="UniProtKB-KW"/>
</dbReference>
<gene>
    <name evidence="3" type="ORF">DPMN_143938</name>
</gene>
<evidence type="ECO:0000313" key="4">
    <source>
        <dbReference type="Proteomes" id="UP000828390"/>
    </source>
</evidence>
<accession>A0A9D4GHZ2</accession>
<dbReference type="Proteomes" id="UP000828390">
    <property type="component" value="Unassembled WGS sequence"/>
</dbReference>
<organism evidence="3 4">
    <name type="scientific">Dreissena polymorpha</name>
    <name type="common">Zebra mussel</name>
    <name type="synonym">Mytilus polymorpha</name>
    <dbReference type="NCBI Taxonomy" id="45954"/>
    <lineage>
        <taxon>Eukaryota</taxon>
        <taxon>Metazoa</taxon>
        <taxon>Spiralia</taxon>
        <taxon>Lophotrochozoa</taxon>
        <taxon>Mollusca</taxon>
        <taxon>Bivalvia</taxon>
        <taxon>Autobranchia</taxon>
        <taxon>Heteroconchia</taxon>
        <taxon>Euheterodonta</taxon>
        <taxon>Imparidentia</taxon>
        <taxon>Neoheterodontei</taxon>
        <taxon>Myida</taxon>
        <taxon>Dreissenoidea</taxon>
        <taxon>Dreissenidae</taxon>
        <taxon>Dreissena</taxon>
    </lineage>
</organism>
<evidence type="ECO:0000259" key="2">
    <source>
        <dbReference type="PROSITE" id="PS50238"/>
    </source>
</evidence>
<protein>
    <recommendedName>
        <fullName evidence="2">Rho-GAP domain-containing protein</fullName>
    </recommendedName>
</protein>
<proteinExistence type="predicted"/>
<keyword evidence="4" id="KW-1185">Reference proteome</keyword>
<dbReference type="PROSITE" id="PS50238">
    <property type="entry name" value="RHOGAP"/>
    <property type="match status" value="1"/>
</dbReference>
<evidence type="ECO:0000256" key="1">
    <source>
        <dbReference type="ARBA" id="ARBA00022468"/>
    </source>
</evidence>
<dbReference type="GO" id="GO:0007165">
    <property type="term" value="P:signal transduction"/>
    <property type="evidence" value="ECO:0007669"/>
    <property type="project" value="InterPro"/>
</dbReference>
<dbReference type="PANTHER" id="PTHR14963:SF7">
    <property type="entry name" value="RHO GTPASE-ACTIVATING PROTEIN 19"/>
    <property type="match status" value="1"/>
</dbReference>
<dbReference type="Gene3D" id="1.10.555.10">
    <property type="entry name" value="Rho GTPase activation protein"/>
    <property type="match status" value="1"/>
</dbReference>
<dbReference type="GO" id="GO:0005737">
    <property type="term" value="C:cytoplasm"/>
    <property type="evidence" value="ECO:0007669"/>
    <property type="project" value="TreeGrafter"/>
</dbReference>
<comment type="caution">
    <text evidence="3">The sequence shown here is derived from an EMBL/GenBank/DDBJ whole genome shotgun (WGS) entry which is preliminary data.</text>
</comment>
<evidence type="ECO:0000313" key="3">
    <source>
        <dbReference type="EMBL" id="KAH3815415.1"/>
    </source>
</evidence>
<dbReference type="PANTHER" id="PTHR14963">
    <property type="entry name" value="RHO GTPASE ACTIVATING PROTEIN 18,19-RELATED"/>
    <property type="match status" value="1"/>
</dbReference>
<feature type="domain" description="Rho-GAP" evidence="2">
    <location>
        <begin position="1"/>
        <end position="59"/>
    </location>
</feature>
<reference evidence="3" key="2">
    <citation type="submission" date="2020-11" db="EMBL/GenBank/DDBJ databases">
        <authorList>
            <person name="McCartney M.A."/>
            <person name="Auch B."/>
            <person name="Kono T."/>
            <person name="Mallez S."/>
            <person name="Becker A."/>
            <person name="Gohl D.M."/>
            <person name="Silverstein K.A.T."/>
            <person name="Koren S."/>
            <person name="Bechman K.B."/>
            <person name="Herman A."/>
            <person name="Abrahante J.E."/>
            <person name="Garbe J."/>
        </authorList>
    </citation>
    <scope>NUCLEOTIDE SEQUENCE</scope>
    <source>
        <strain evidence="3">Duluth1</strain>
        <tissue evidence="3">Whole animal</tissue>
    </source>
</reference>
<reference evidence="3" key="1">
    <citation type="journal article" date="2019" name="bioRxiv">
        <title>The Genome of the Zebra Mussel, Dreissena polymorpha: A Resource for Invasive Species Research.</title>
        <authorList>
            <person name="McCartney M.A."/>
            <person name="Auch B."/>
            <person name="Kono T."/>
            <person name="Mallez S."/>
            <person name="Zhang Y."/>
            <person name="Obille A."/>
            <person name="Becker A."/>
            <person name="Abrahante J.E."/>
            <person name="Garbe J."/>
            <person name="Badalamenti J.P."/>
            <person name="Herman A."/>
            <person name="Mangelson H."/>
            <person name="Liachko I."/>
            <person name="Sullivan S."/>
            <person name="Sone E.D."/>
            <person name="Koren S."/>
            <person name="Silverstein K.A.T."/>
            <person name="Beckman K.B."/>
            <person name="Gohl D.M."/>
        </authorList>
    </citation>
    <scope>NUCLEOTIDE SEQUENCE</scope>
    <source>
        <strain evidence="3">Duluth1</strain>
        <tissue evidence="3">Whole animal</tissue>
    </source>
</reference>
<dbReference type="AlphaFoldDB" id="A0A9D4GHZ2"/>
<dbReference type="GO" id="GO:0051056">
    <property type="term" value="P:regulation of small GTPase mediated signal transduction"/>
    <property type="evidence" value="ECO:0007669"/>
    <property type="project" value="TreeGrafter"/>
</dbReference>
<dbReference type="InterPro" id="IPR008936">
    <property type="entry name" value="Rho_GTPase_activation_prot"/>
</dbReference>
<sequence>MEEKFYQGTFVWGPDLTPNDVAALMQQFLRDLPVPLLTDEYIDAFAQVEGENLVVCNHF</sequence>